<dbReference type="AlphaFoldDB" id="A0A846X4V6"/>
<accession>A0A846X4V6</accession>
<sequence length="334" mass="36849">MTLPVGLRELPGHLMPPGLNDAAGFREQTANLLFEQRRCENLTFCRTVTTLYSLYRTVYADAEAEYLQLPAADATDRELLARRKDLRLREIALNAQVATGLRLGPDAADRALTEAVGLVERLPHVFTLIGDNTISIRAGQEALRRSRVLTGEQARVFDQRIAERLARDPLELVAIPAVREAADKIVQGIDPHAAEKRRKRAREDRTIVFKADDDGMASAYALLPAEDALEISTRVDDIADTVCEHDPRTIAQRRADGLLALVQGLRTLGCQCEHPGCSHHEQRATAHGTADAVVTRYRTLIHVVINETTRTGQDDAPGYLVGHGPITAQHARDL</sequence>
<organism evidence="2 3">
    <name type="scientific">Tsukamurella spumae</name>
    <dbReference type="NCBI Taxonomy" id="44753"/>
    <lineage>
        <taxon>Bacteria</taxon>
        <taxon>Bacillati</taxon>
        <taxon>Actinomycetota</taxon>
        <taxon>Actinomycetes</taxon>
        <taxon>Mycobacteriales</taxon>
        <taxon>Tsukamurellaceae</taxon>
        <taxon>Tsukamurella</taxon>
    </lineage>
</organism>
<protein>
    <submittedName>
        <fullName evidence="2">DUF222 domain-containing protein</fullName>
    </submittedName>
</protein>
<proteinExistence type="predicted"/>
<comment type="caution">
    <text evidence="2">The sequence shown here is derived from an EMBL/GenBank/DDBJ whole genome shotgun (WGS) entry which is preliminary data.</text>
</comment>
<evidence type="ECO:0000313" key="2">
    <source>
        <dbReference type="EMBL" id="NKY20538.1"/>
    </source>
</evidence>
<feature type="non-terminal residue" evidence="2">
    <location>
        <position position="334"/>
    </location>
</feature>
<evidence type="ECO:0000259" key="1">
    <source>
        <dbReference type="Pfam" id="PF02720"/>
    </source>
</evidence>
<gene>
    <name evidence="2" type="ORF">HF999_19470</name>
</gene>
<reference evidence="2 3" key="1">
    <citation type="submission" date="2020-04" db="EMBL/GenBank/DDBJ databases">
        <title>MicrobeNet Type strains.</title>
        <authorList>
            <person name="Nicholson A.C."/>
        </authorList>
    </citation>
    <scope>NUCLEOTIDE SEQUENCE [LARGE SCALE GENOMIC DNA]</scope>
    <source>
        <strain evidence="2 3">DSM 44113</strain>
    </source>
</reference>
<feature type="domain" description="DUF222" evidence="1">
    <location>
        <begin position="60"/>
        <end position="333"/>
    </location>
</feature>
<dbReference type="Proteomes" id="UP000582646">
    <property type="component" value="Unassembled WGS sequence"/>
</dbReference>
<evidence type="ECO:0000313" key="3">
    <source>
        <dbReference type="Proteomes" id="UP000582646"/>
    </source>
</evidence>
<name>A0A846X4V6_9ACTN</name>
<dbReference type="InterPro" id="IPR003870">
    <property type="entry name" value="DUF222"/>
</dbReference>
<dbReference type="Pfam" id="PF02720">
    <property type="entry name" value="DUF222"/>
    <property type="match status" value="1"/>
</dbReference>
<keyword evidence="3" id="KW-1185">Reference proteome</keyword>
<dbReference type="RefSeq" id="WP_168547471.1">
    <property type="nucleotide sequence ID" value="NZ_JAAXOQ010000035.1"/>
</dbReference>
<dbReference type="EMBL" id="JAAXOQ010000035">
    <property type="protein sequence ID" value="NKY20538.1"/>
    <property type="molecule type" value="Genomic_DNA"/>
</dbReference>